<protein>
    <recommendedName>
        <fullName evidence="9">Transcription factor Pcc1</fullName>
    </recommendedName>
</protein>
<evidence type="ECO:0000256" key="5">
    <source>
        <dbReference type="ARBA" id="ARBA00022694"/>
    </source>
</evidence>
<organism evidence="7 8">
    <name type="scientific">Gymnopilus dilepis</name>
    <dbReference type="NCBI Taxonomy" id="231916"/>
    <lineage>
        <taxon>Eukaryota</taxon>
        <taxon>Fungi</taxon>
        <taxon>Dikarya</taxon>
        <taxon>Basidiomycota</taxon>
        <taxon>Agaricomycotina</taxon>
        <taxon>Agaricomycetes</taxon>
        <taxon>Agaricomycetidae</taxon>
        <taxon>Agaricales</taxon>
        <taxon>Agaricineae</taxon>
        <taxon>Hymenogastraceae</taxon>
        <taxon>Gymnopilus</taxon>
    </lineage>
</organism>
<dbReference type="Proteomes" id="UP000284706">
    <property type="component" value="Unassembled WGS sequence"/>
</dbReference>
<keyword evidence="8" id="KW-1185">Reference proteome</keyword>
<dbReference type="GO" id="GO:0008033">
    <property type="term" value="P:tRNA processing"/>
    <property type="evidence" value="ECO:0007669"/>
    <property type="project" value="UniProtKB-KW"/>
</dbReference>
<keyword evidence="6" id="KW-0539">Nucleus</keyword>
<dbReference type="OrthoDB" id="10025739at2759"/>
<dbReference type="PANTHER" id="PTHR31283:SF5">
    <property type="entry name" value="EKC_KEOPS COMPLEX SUBUNIT LAGE3"/>
    <property type="match status" value="1"/>
</dbReference>
<comment type="caution">
    <text evidence="7">The sequence shown here is derived from an EMBL/GenBank/DDBJ whole genome shotgun (WGS) entry which is preliminary data.</text>
</comment>
<evidence type="ECO:0008006" key="9">
    <source>
        <dbReference type="Google" id="ProtNLM"/>
    </source>
</evidence>
<dbReference type="AlphaFoldDB" id="A0A409Y5T6"/>
<comment type="similarity">
    <text evidence="3">Belongs to the CTAG/PCC1 family.</text>
</comment>
<dbReference type="STRING" id="231916.A0A409Y5T6"/>
<keyword evidence="4" id="KW-0963">Cytoplasm</keyword>
<dbReference type="Gene3D" id="3.30.310.50">
    <property type="entry name" value="Alpha-D-phosphohexomutase, C-terminal domain"/>
    <property type="match status" value="1"/>
</dbReference>
<dbReference type="FunCoup" id="A0A409Y5T6">
    <property type="interactions" value="6"/>
</dbReference>
<gene>
    <name evidence="7" type="ORF">CVT26_013589</name>
</gene>
<reference evidence="7 8" key="1">
    <citation type="journal article" date="2018" name="Evol. Lett.">
        <title>Horizontal gene cluster transfer increased hallucinogenic mushroom diversity.</title>
        <authorList>
            <person name="Reynolds H.T."/>
            <person name="Vijayakumar V."/>
            <person name="Gluck-Thaler E."/>
            <person name="Korotkin H.B."/>
            <person name="Matheny P.B."/>
            <person name="Slot J.C."/>
        </authorList>
    </citation>
    <scope>NUCLEOTIDE SEQUENCE [LARGE SCALE GENOMIC DNA]</scope>
    <source>
        <strain evidence="7 8">SRW20</strain>
    </source>
</reference>
<evidence type="ECO:0000256" key="3">
    <source>
        <dbReference type="ARBA" id="ARBA00007073"/>
    </source>
</evidence>
<dbReference type="InterPro" id="IPR015419">
    <property type="entry name" value="CTAG/Pcc1"/>
</dbReference>
<dbReference type="GO" id="GO:0070525">
    <property type="term" value="P:tRNA threonylcarbamoyladenosine metabolic process"/>
    <property type="evidence" value="ECO:0007669"/>
    <property type="project" value="TreeGrafter"/>
</dbReference>
<evidence type="ECO:0000313" key="7">
    <source>
        <dbReference type="EMBL" id="PPQ98333.1"/>
    </source>
</evidence>
<dbReference type="GO" id="GO:0005737">
    <property type="term" value="C:cytoplasm"/>
    <property type="evidence" value="ECO:0007669"/>
    <property type="project" value="UniProtKB-SubCell"/>
</dbReference>
<evidence type="ECO:0000256" key="1">
    <source>
        <dbReference type="ARBA" id="ARBA00004123"/>
    </source>
</evidence>
<dbReference type="Pfam" id="PF09341">
    <property type="entry name" value="Pcc1"/>
    <property type="match status" value="1"/>
</dbReference>
<evidence type="ECO:0000313" key="8">
    <source>
        <dbReference type="Proteomes" id="UP000284706"/>
    </source>
</evidence>
<evidence type="ECO:0000256" key="4">
    <source>
        <dbReference type="ARBA" id="ARBA00022490"/>
    </source>
</evidence>
<evidence type="ECO:0000256" key="6">
    <source>
        <dbReference type="ARBA" id="ARBA00023242"/>
    </source>
</evidence>
<accession>A0A409Y5T6</accession>
<dbReference type="GO" id="GO:0005634">
    <property type="term" value="C:nucleus"/>
    <property type="evidence" value="ECO:0007669"/>
    <property type="project" value="UniProtKB-SubCell"/>
</dbReference>
<dbReference type="GO" id="GO:0000408">
    <property type="term" value="C:EKC/KEOPS complex"/>
    <property type="evidence" value="ECO:0007669"/>
    <property type="project" value="TreeGrafter"/>
</dbReference>
<comment type="subcellular location">
    <subcellularLocation>
        <location evidence="2">Cytoplasm</location>
    </subcellularLocation>
    <subcellularLocation>
        <location evidence="1">Nucleus</location>
    </subcellularLocation>
</comment>
<dbReference type="PANTHER" id="PTHR31283">
    <property type="entry name" value="EKC/KEOPS COMPLEX SUBUNIT PCC1 FAMILY MEMBER"/>
    <property type="match status" value="1"/>
</dbReference>
<sequence>MAAPATGDWHTINVEIPLPSNKHALIVKQVIEVDAELQPNAVKRELSVQDDRLIATFHTLTVRLARLTLNAFLENVDLVVRTIEEFSGNSSTARRTLQGTAE</sequence>
<dbReference type="InParanoid" id="A0A409Y5T6"/>
<dbReference type="EMBL" id="NHYE01001112">
    <property type="protein sequence ID" value="PPQ98333.1"/>
    <property type="molecule type" value="Genomic_DNA"/>
</dbReference>
<dbReference type="FunFam" id="3.30.310.50:FF:000005">
    <property type="entry name" value="L antigen family member 3"/>
    <property type="match status" value="1"/>
</dbReference>
<proteinExistence type="inferred from homology"/>
<evidence type="ECO:0000256" key="2">
    <source>
        <dbReference type="ARBA" id="ARBA00004496"/>
    </source>
</evidence>
<name>A0A409Y5T6_9AGAR</name>
<keyword evidence="5" id="KW-0819">tRNA processing</keyword>